<protein>
    <submittedName>
        <fullName evidence="1">Uncharacterized protein</fullName>
    </submittedName>
</protein>
<gene>
    <name evidence="1" type="ORF">S06H3_39953</name>
</gene>
<name>X1Q622_9ZZZZ</name>
<accession>X1Q622</accession>
<dbReference type="AlphaFoldDB" id="X1Q622"/>
<proteinExistence type="predicted"/>
<organism evidence="1">
    <name type="scientific">marine sediment metagenome</name>
    <dbReference type="NCBI Taxonomy" id="412755"/>
    <lineage>
        <taxon>unclassified sequences</taxon>
        <taxon>metagenomes</taxon>
        <taxon>ecological metagenomes</taxon>
    </lineage>
</organism>
<reference evidence="1" key="1">
    <citation type="journal article" date="2014" name="Front. Microbiol.">
        <title>High frequency of phylogenetically diverse reductive dehalogenase-homologous genes in deep subseafloor sedimentary metagenomes.</title>
        <authorList>
            <person name="Kawai M."/>
            <person name="Futagami T."/>
            <person name="Toyoda A."/>
            <person name="Takaki Y."/>
            <person name="Nishi S."/>
            <person name="Hori S."/>
            <person name="Arai W."/>
            <person name="Tsubouchi T."/>
            <person name="Morono Y."/>
            <person name="Uchiyama I."/>
            <person name="Ito T."/>
            <person name="Fujiyama A."/>
            <person name="Inagaki F."/>
            <person name="Takami H."/>
        </authorList>
    </citation>
    <scope>NUCLEOTIDE SEQUENCE</scope>
    <source>
        <strain evidence="1">Expedition CK06-06</strain>
    </source>
</reference>
<feature type="non-terminal residue" evidence="1">
    <location>
        <position position="95"/>
    </location>
</feature>
<dbReference type="EMBL" id="BARV01024480">
    <property type="protein sequence ID" value="GAI46500.1"/>
    <property type="molecule type" value="Genomic_DNA"/>
</dbReference>
<evidence type="ECO:0000313" key="1">
    <source>
        <dbReference type="EMBL" id="GAI46500.1"/>
    </source>
</evidence>
<sequence>MEIRAMYSEKMKFRFWGSALLLALLMAASSSLAGPPKLEEGEDSVKVVIEEGEDTVKVVIKEGDDVLEIKIDESGIKVITLDGEEYSALVDEKSH</sequence>
<comment type="caution">
    <text evidence="1">The sequence shown here is derived from an EMBL/GenBank/DDBJ whole genome shotgun (WGS) entry which is preliminary data.</text>
</comment>